<dbReference type="AlphaFoldDB" id="S7XBN8"/>
<dbReference type="GO" id="GO:0003677">
    <property type="term" value="F:DNA binding"/>
    <property type="evidence" value="ECO:0007669"/>
    <property type="project" value="InterPro"/>
</dbReference>
<dbReference type="PATRIC" id="fig|1340486.4.peg.2026"/>
<organism evidence="3 4">
    <name type="scientific">Streptococcus mitis 29/42</name>
    <dbReference type="NCBI Taxonomy" id="1340486"/>
    <lineage>
        <taxon>Bacteria</taxon>
        <taxon>Bacillati</taxon>
        <taxon>Bacillota</taxon>
        <taxon>Bacilli</taxon>
        <taxon>Lactobacillales</taxon>
        <taxon>Streptococcaceae</taxon>
        <taxon>Streptococcus</taxon>
        <taxon>Streptococcus mitis group</taxon>
    </lineage>
</organism>
<comment type="similarity">
    <text evidence="1">Belongs to the PemK/MazF family.</text>
</comment>
<sequence>MDIGGVYLVNFPKKGGNEFYGKHYAVVISKVSNDDGTLLVAPITGKKKGKKYRGGITIDNHKYQTESSYDNAFIYVRKIQEIDKRKIRNQRKKQIDENGNILLDSSGNELFKKEYTKIYQLDENDFELLRDKCKDVIKFNW</sequence>
<dbReference type="Proteomes" id="UP000014973">
    <property type="component" value="Unassembled WGS sequence"/>
</dbReference>
<evidence type="ECO:0000313" key="3">
    <source>
        <dbReference type="EMBL" id="EPR92946.1"/>
    </source>
</evidence>
<evidence type="ECO:0000256" key="1">
    <source>
        <dbReference type="ARBA" id="ARBA00007521"/>
    </source>
</evidence>
<keyword evidence="2" id="KW-1277">Toxin-antitoxin system</keyword>
<name>S7XBN8_STRMT</name>
<dbReference type="EMBL" id="ATAB01000023">
    <property type="protein sequence ID" value="EPR92946.1"/>
    <property type="molecule type" value="Genomic_DNA"/>
</dbReference>
<dbReference type="InterPro" id="IPR003477">
    <property type="entry name" value="PemK-like"/>
</dbReference>
<reference evidence="3 4" key="1">
    <citation type="submission" date="2013-06" db="EMBL/GenBank/DDBJ databases">
        <title>Genome sequencing of Streptococcus mitis strains.</title>
        <authorList>
            <person name="Ikryannikova L.N."/>
            <person name="Ilina E.N."/>
            <person name="Kostryukova E.S."/>
            <person name="Semashko T.A."/>
            <person name="Savinova T.A."/>
            <person name="Karpova I.Y."/>
            <person name="Larin A.K."/>
            <person name="Ischenko D.S."/>
            <person name="Dubovickaya V.A."/>
            <person name="Sidorenko S.V."/>
            <person name="Govorun V.M."/>
        </authorList>
    </citation>
    <scope>NUCLEOTIDE SEQUENCE [LARGE SCALE GENOMIC DNA]</scope>
    <source>
        <strain evidence="3 4">29/42</strain>
    </source>
</reference>
<accession>S7XBN8</accession>
<dbReference type="Gene3D" id="2.30.30.110">
    <property type="match status" value="1"/>
</dbReference>
<proteinExistence type="inferred from homology"/>
<dbReference type="Pfam" id="PF02452">
    <property type="entry name" value="PemK_toxin"/>
    <property type="match status" value="1"/>
</dbReference>
<evidence type="ECO:0000313" key="4">
    <source>
        <dbReference type="Proteomes" id="UP000014973"/>
    </source>
</evidence>
<dbReference type="SUPFAM" id="SSF50118">
    <property type="entry name" value="Cell growth inhibitor/plasmid maintenance toxic component"/>
    <property type="match status" value="1"/>
</dbReference>
<gene>
    <name evidence="3" type="ORF">M060_09570</name>
</gene>
<protein>
    <submittedName>
        <fullName evidence="3">Uncharacterized protein</fullName>
    </submittedName>
</protein>
<comment type="caution">
    <text evidence="3">The sequence shown here is derived from an EMBL/GenBank/DDBJ whole genome shotgun (WGS) entry which is preliminary data.</text>
</comment>
<dbReference type="InterPro" id="IPR011067">
    <property type="entry name" value="Plasmid_toxin/cell-grow_inhib"/>
</dbReference>
<evidence type="ECO:0000256" key="2">
    <source>
        <dbReference type="ARBA" id="ARBA00022649"/>
    </source>
</evidence>